<evidence type="ECO:0000313" key="3">
    <source>
        <dbReference type="EMBL" id="NIH96267.1"/>
    </source>
</evidence>
<dbReference type="AlphaFoldDB" id="A0A7X5ZDN2"/>
<dbReference type="InterPro" id="IPR016169">
    <property type="entry name" value="FAD-bd_PCMH_sub2"/>
</dbReference>
<protein>
    <submittedName>
        <fullName evidence="3">Xanthine dehydrogenase YagS FAD-binding subunit</fullName>
        <ecNumber evidence="3">1.17.1.4</ecNumber>
    </submittedName>
</protein>
<evidence type="ECO:0000259" key="2">
    <source>
        <dbReference type="PROSITE" id="PS51387"/>
    </source>
</evidence>
<dbReference type="EC" id="1.17.1.4" evidence="3"/>
<dbReference type="InterPro" id="IPR002346">
    <property type="entry name" value="Mopterin_DH_FAD-bd"/>
</dbReference>
<gene>
    <name evidence="3" type="ORF">FHU31_003223</name>
</gene>
<dbReference type="InterPro" id="IPR036683">
    <property type="entry name" value="CO_DH_flav_C_dom_sf"/>
</dbReference>
<dbReference type="PROSITE" id="PS51387">
    <property type="entry name" value="FAD_PCMH"/>
    <property type="match status" value="1"/>
</dbReference>
<accession>A0A7X5ZDN2</accession>
<dbReference type="Pfam" id="PF00941">
    <property type="entry name" value="FAD_binding_5"/>
    <property type="match status" value="1"/>
</dbReference>
<dbReference type="Pfam" id="PF03450">
    <property type="entry name" value="CO_deh_flav_C"/>
    <property type="match status" value="1"/>
</dbReference>
<dbReference type="SMART" id="SM01092">
    <property type="entry name" value="CO_deh_flav_C"/>
    <property type="match status" value="1"/>
</dbReference>
<sequence>MKAFEFYRASSVEDALRCAAQQGAQYLAGGTNLVDLMKCNVEQPSVVVDITRLDLSEIEPTPTGGVMIGALATNTAVANHPLIRRNYPLLSQAILSGATNQIRNRATAAGNLMQRTRCRYFMDPALGACNKRRPGSGCAALAEHHREHAVFGASRSCVAVHPSDMAVALTSLDATVHLRGNGGARTLGIDEFFRLPGDRPDIDNAVRAGELITGIELPASSASRSGWYLKVRDRHSYAFALVSVAAAVEIRDGAIAGAAIALGAVAATPWRVPAAEDLLRGNPPGRSVFEAAASAALAGAQPLPHNGFKVDLGVHGVVRALTLAVEGP</sequence>
<dbReference type="Gene3D" id="3.30.43.10">
    <property type="entry name" value="Uridine Diphospho-n-acetylenolpyruvylglucosamine Reductase, domain 2"/>
    <property type="match status" value="1"/>
</dbReference>
<dbReference type="PANTHER" id="PTHR42659">
    <property type="entry name" value="XANTHINE DEHYDROGENASE SUBUNIT C-RELATED"/>
    <property type="match status" value="1"/>
</dbReference>
<dbReference type="InterPro" id="IPR036318">
    <property type="entry name" value="FAD-bd_PCMH-like_sf"/>
</dbReference>
<dbReference type="Proteomes" id="UP000547444">
    <property type="component" value="Unassembled WGS sequence"/>
</dbReference>
<dbReference type="SUPFAM" id="SSF55447">
    <property type="entry name" value="CO dehydrogenase flavoprotein C-terminal domain-like"/>
    <property type="match status" value="1"/>
</dbReference>
<name>A0A7X5ZDN2_9MYCO</name>
<dbReference type="Gene3D" id="3.30.465.10">
    <property type="match status" value="2"/>
</dbReference>
<evidence type="ECO:0000256" key="1">
    <source>
        <dbReference type="ARBA" id="ARBA00023002"/>
    </source>
</evidence>
<comment type="caution">
    <text evidence="3">The sequence shown here is derived from an EMBL/GenBank/DDBJ whole genome shotgun (WGS) entry which is preliminary data.</text>
</comment>
<keyword evidence="4" id="KW-1185">Reference proteome</keyword>
<dbReference type="InterPro" id="IPR051312">
    <property type="entry name" value="Diverse_Substr_Oxidored"/>
</dbReference>
<dbReference type="GO" id="GO:0004854">
    <property type="term" value="F:xanthine dehydrogenase activity"/>
    <property type="evidence" value="ECO:0007669"/>
    <property type="project" value="UniProtKB-EC"/>
</dbReference>
<dbReference type="InterPro" id="IPR016167">
    <property type="entry name" value="FAD-bd_PCMH_sub1"/>
</dbReference>
<evidence type="ECO:0000313" key="4">
    <source>
        <dbReference type="Proteomes" id="UP000547444"/>
    </source>
</evidence>
<dbReference type="SUPFAM" id="SSF56176">
    <property type="entry name" value="FAD-binding/transporter-associated domain-like"/>
    <property type="match status" value="1"/>
</dbReference>
<keyword evidence="1 3" id="KW-0560">Oxidoreductase</keyword>
<dbReference type="InterPro" id="IPR005107">
    <property type="entry name" value="CO_DH_flav_C"/>
</dbReference>
<feature type="domain" description="FAD-binding PCMH-type" evidence="2">
    <location>
        <begin position="1"/>
        <end position="222"/>
    </location>
</feature>
<dbReference type="PANTHER" id="PTHR42659:SF1">
    <property type="entry name" value="OXIDOREDUCTASE"/>
    <property type="match status" value="1"/>
</dbReference>
<dbReference type="InterPro" id="IPR016166">
    <property type="entry name" value="FAD-bd_PCMH"/>
</dbReference>
<dbReference type="GO" id="GO:0071949">
    <property type="term" value="F:FAD binding"/>
    <property type="evidence" value="ECO:0007669"/>
    <property type="project" value="InterPro"/>
</dbReference>
<organism evidence="3 4">
    <name type="scientific">Mycolicibacterium fluoranthenivorans</name>
    <dbReference type="NCBI Taxonomy" id="258505"/>
    <lineage>
        <taxon>Bacteria</taxon>
        <taxon>Bacillati</taxon>
        <taxon>Actinomycetota</taxon>
        <taxon>Actinomycetes</taxon>
        <taxon>Mycobacteriales</taxon>
        <taxon>Mycobacteriaceae</taxon>
        <taxon>Mycolicibacterium</taxon>
    </lineage>
</organism>
<reference evidence="3 4" key="1">
    <citation type="submission" date="2020-03" db="EMBL/GenBank/DDBJ databases">
        <title>Sequencing the genomes of 1000 actinobacteria strains.</title>
        <authorList>
            <person name="Klenk H.-P."/>
        </authorList>
    </citation>
    <scope>NUCLEOTIDE SEQUENCE [LARGE SCALE GENOMIC DNA]</scope>
    <source>
        <strain evidence="3 4">DSM 44556</strain>
    </source>
</reference>
<proteinExistence type="predicted"/>
<dbReference type="Gene3D" id="3.30.390.50">
    <property type="entry name" value="CO dehydrogenase flavoprotein, C-terminal domain"/>
    <property type="match status" value="1"/>
</dbReference>
<dbReference type="EMBL" id="JAANOW010000001">
    <property type="protein sequence ID" value="NIH96267.1"/>
    <property type="molecule type" value="Genomic_DNA"/>
</dbReference>
<dbReference type="RefSeq" id="WP_167159824.1">
    <property type="nucleotide sequence ID" value="NZ_JAANOW010000001.1"/>
</dbReference>